<dbReference type="SUPFAM" id="SSF54637">
    <property type="entry name" value="Thioesterase/thiol ester dehydrase-isomerase"/>
    <property type="match status" value="1"/>
</dbReference>
<comment type="caution">
    <text evidence="1">The sequence shown here is derived from an EMBL/GenBank/DDBJ whole genome shotgun (WGS) entry which is preliminary data.</text>
</comment>
<evidence type="ECO:0008006" key="3">
    <source>
        <dbReference type="Google" id="ProtNLM"/>
    </source>
</evidence>
<sequence>GHGMWSHAKAMAGFEGRLPEAYRTDVRFLKPLLLPSTVAFTTFRYDIGGTEADAFTIRNASKNTPHLAGTITPV</sequence>
<dbReference type="EMBL" id="JAUOQO010000716">
    <property type="protein sequence ID" value="MDO6575462.1"/>
    <property type="molecule type" value="Genomic_DNA"/>
</dbReference>
<name>A0AAW7YZI8_9STAP</name>
<gene>
    <name evidence="1" type="ORF">Q4528_15205</name>
</gene>
<dbReference type="InterPro" id="IPR029069">
    <property type="entry name" value="HotDog_dom_sf"/>
</dbReference>
<reference evidence="1" key="1">
    <citation type="submission" date="2023-07" db="EMBL/GenBank/DDBJ databases">
        <title>Genome content predicts the carbon catabolic preferences of heterotrophic bacteria.</title>
        <authorList>
            <person name="Gralka M."/>
        </authorList>
    </citation>
    <scope>NUCLEOTIDE SEQUENCE</scope>
    <source>
        <strain evidence="1">E2R20</strain>
    </source>
</reference>
<dbReference type="Proteomes" id="UP001170310">
    <property type="component" value="Unassembled WGS sequence"/>
</dbReference>
<evidence type="ECO:0000313" key="1">
    <source>
        <dbReference type="EMBL" id="MDO6575462.1"/>
    </source>
</evidence>
<dbReference type="Gene3D" id="3.10.129.10">
    <property type="entry name" value="Hotdog Thioesterase"/>
    <property type="match status" value="1"/>
</dbReference>
<dbReference type="AlphaFoldDB" id="A0AAW7YZI8"/>
<evidence type="ECO:0000313" key="2">
    <source>
        <dbReference type="Proteomes" id="UP001170310"/>
    </source>
</evidence>
<keyword evidence="2" id="KW-1185">Reference proteome</keyword>
<feature type="non-terminal residue" evidence="1">
    <location>
        <position position="1"/>
    </location>
</feature>
<organism evidence="1 2">
    <name type="scientific">Staphylococcus pasteuri_A</name>
    <dbReference type="NCBI Taxonomy" id="3062664"/>
    <lineage>
        <taxon>Bacteria</taxon>
        <taxon>Bacillati</taxon>
        <taxon>Bacillota</taxon>
        <taxon>Bacilli</taxon>
        <taxon>Bacillales</taxon>
        <taxon>Staphylococcaceae</taxon>
        <taxon>Staphylococcus</taxon>
    </lineage>
</organism>
<proteinExistence type="predicted"/>
<accession>A0AAW7YZI8</accession>
<protein>
    <recommendedName>
        <fullName evidence="3">MaoC-like domain-containing protein</fullName>
    </recommendedName>
</protein>